<reference evidence="15" key="1">
    <citation type="journal article" date="2014" name="Science">
        <title>Nonhuman genetics. Genomic basis for the convergent evolution of electric organs.</title>
        <authorList>
            <person name="Gallant J.R."/>
            <person name="Traeger L.L."/>
            <person name="Volkening J.D."/>
            <person name="Moffett H."/>
            <person name="Chen P.H."/>
            <person name="Novina C.D."/>
            <person name="Phillips G.N.Jr."/>
            <person name="Anand R."/>
            <person name="Wells G.B."/>
            <person name="Pinch M."/>
            <person name="Guth R."/>
            <person name="Unguez G.A."/>
            <person name="Albert J.S."/>
            <person name="Zakon H.H."/>
            <person name="Samanta M.P."/>
            <person name="Sussman M.R."/>
        </authorList>
    </citation>
    <scope>NUCLEOTIDE SEQUENCE [LARGE SCALE GENOMIC DNA]</scope>
</reference>
<dbReference type="PANTHER" id="PTHR46092:SF3">
    <property type="entry name" value="HOMEOBOX PROTEIN HOX-A11"/>
    <property type="match status" value="1"/>
</dbReference>
<gene>
    <name evidence="14" type="primary">hoxa11a</name>
</gene>
<feature type="region of interest" description="Disordered" evidence="12">
    <location>
        <begin position="161"/>
        <end position="208"/>
    </location>
</feature>
<keyword evidence="8" id="KW-0804">Transcription</keyword>
<accession>A0A4W4DTI2</accession>
<evidence type="ECO:0000259" key="13">
    <source>
        <dbReference type="PROSITE" id="PS50071"/>
    </source>
</evidence>
<keyword evidence="4" id="KW-0217">Developmental protein</keyword>
<dbReference type="GeneTree" id="ENSGT00940000158311"/>
<evidence type="ECO:0000256" key="7">
    <source>
        <dbReference type="ARBA" id="ARBA00023155"/>
    </source>
</evidence>
<dbReference type="InterPro" id="IPR017970">
    <property type="entry name" value="Homeobox_CS"/>
</dbReference>
<evidence type="ECO:0000256" key="3">
    <source>
        <dbReference type="ARBA" id="ARBA00006317"/>
    </source>
</evidence>
<dbReference type="InterPro" id="IPR001356">
    <property type="entry name" value="HD"/>
</dbReference>
<keyword evidence="9 10" id="KW-0539">Nucleus</keyword>
<keyword evidence="6 10" id="KW-0238">DNA-binding</keyword>
<keyword evidence="5" id="KW-0805">Transcription regulation</keyword>
<sequence>MMDFDERVPVGSNMYLPSCTYYVPGADFTALPSFLSQNPSSRHVSYSYSTNLPQVQPVREFTFREYAFEGSGKWPHRGSLAQCYTGEDVLHRDCLPTSTTNLGEMFAKNSSAVYHQSTASSGTSSNFYGSTGRNGVLPHAFDHFFDTAYGNIENAHNKEYMGEDKQHSSNYETPIPAPEHETEGKELGEPSSPEFSSGNNEEKRIRVNNVPRARKKRCPYTKYQIRELEREFFFSVYINKEKRLQLSRMLNLTDRQVKIWFQNRRMKEKKLNRDRLHYYTTNPLL</sequence>
<dbReference type="FunFam" id="1.10.10.60:FF:000166">
    <property type="entry name" value="homeobox protein Hox-C11"/>
    <property type="match status" value="1"/>
</dbReference>
<proteinExistence type="inferred from homology"/>
<dbReference type="CDD" id="cd00086">
    <property type="entry name" value="homeodomain"/>
    <property type="match status" value="1"/>
</dbReference>
<dbReference type="GO" id="GO:0000981">
    <property type="term" value="F:DNA-binding transcription factor activity, RNA polymerase II-specific"/>
    <property type="evidence" value="ECO:0007669"/>
    <property type="project" value="InterPro"/>
</dbReference>
<feature type="DNA-binding region" description="Homeobox" evidence="10">
    <location>
        <begin position="213"/>
        <end position="272"/>
    </location>
</feature>
<evidence type="ECO:0000256" key="8">
    <source>
        <dbReference type="ARBA" id="ARBA00023163"/>
    </source>
</evidence>
<keyword evidence="7 10" id="KW-0371">Homeobox</keyword>
<evidence type="ECO:0000256" key="11">
    <source>
        <dbReference type="RuleBase" id="RU000682"/>
    </source>
</evidence>
<feature type="compositionally biased region" description="Basic and acidic residues" evidence="12">
    <location>
        <begin position="178"/>
        <end position="188"/>
    </location>
</feature>
<dbReference type="KEGG" id="eee:113580415"/>
<comment type="function">
    <text evidence="1">Sequence-specific transcription factor which is part of a developmental regulatory system that provides cells with specific positional identities on the anterior-posterior axis.</text>
</comment>
<evidence type="ECO:0000256" key="4">
    <source>
        <dbReference type="ARBA" id="ARBA00022473"/>
    </source>
</evidence>
<reference evidence="14" key="3">
    <citation type="submission" date="2020-05" db="EMBL/GenBank/DDBJ databases">
        <title>Electrophorus electricus (electric eel) genome, fEleEle1, primary haplotype.</title>
        <authorList>
            <person name="Myers G."/>
            <person name="Meyer A."/>
            <person name="Fedrigo O."/>
            <person name="Formenti G."/>
            <person name="Rhie A."/>
            <person name="Tracey A."/>
            <person name="Sims Y."/>
            <person name="Jarvis E.D."/>
        </authorList>
    </citation>
    <scope>NUCLEOTIDE SEQUENCE [LARGE SCALE GENOMIC DNA]</scope>
</reference>
<dbReference type="GO" id="GO:0005654">
    <property type="term" value="C:nucleoplasm"/>
    <property type="evidence" value="ECO:0007669"/>
    <property type="project" value="UniProtKB-ARBA"/>
</dbReference>
<evidence type="ECO:0000256" key="6">
    <source>
        <dbReference type="ARBA" id="ARBA00023125"/>
    </source>
</evidence>
<organism evidence="14 15">
    <name type="scientific">Electrophorus electricus</name>
    <name type="common">Electric eel</name>
    <name type="synonym">Gymnotus electricus</name>
    <dbReference type="NCBI Taxonomy" id="8005"/>
    <lineage>
        <taxon>Eukaryota</taxon>
        <taxon>Metazoa</taxon>
        <taxon>Chordata</taxon>
        <taxon>Craniata</taxon>
        <taxon>Vertebrata</taxon>
        <taxon>Euteleostomi</taxon>
        <taxon>Actinopterygii</taxon>
        <taxon>Neopterygii</taxon>
        <taxon>Teleostei</taxon>
        <taxon>Ostariophysi</taxon>
        <taxon>Gymnotiformes</taxon>
        <taxon>Gymnotoidei</taxon>
        <taxon>Gymnotidae</taxon>
        <taxon>Electrophorus</taxon>
    </lineage>
</organism>
<comment type="subcellular location">
    <subcellularLocation>
        <location evidence="2 10 11">Nucleus</location>
    </subcellularLocation>
</comment>
<feature type="domain" description="Homeobox" evidence="13">
    <location>
        <begin position="211"/>
        <end position="271"/>
    </location>
</feature>
<dbReference type="InterPro" id="IPR021918">
    <property type="entry name" value="DUF3528"/>
</dbReference>
<evidence type="ECO:0000256" key="12">
    <source>
        <dbReference type="SAM" id="MobiDB-lite"/>
    </source>
</evidence>
<evidence type="ECO:0000313" key="14">
    <source>
        <dbReference type="Ensembl" id="ENSEEEP00000002605.2"/>
    </source>
</evidence>
<evidence type="ECO:0000256" key="2">
    <source>
        <dbReference type="ARBA" id="ARBA00004123"/>
    </source>
</evidence>
<reference evidence="14" key="5">
    <citation type="submission" date="2025-09" db="UniProtKB">
        <authorList>
            <consortium name="Ensembl"/>
        </authorList>
    </citation>
    <scope>IDENTIFICATION</scope>
</reference>
<dbReference type="OMA" id="AEHAPSC"/>
<dbReference type="GeneID" id="113580415"/>
<dbReference type="PROSITE" id="PS00027">
    <property type="entry name" value="HOMEOBOX_1"/>
    <property type="match status" value="1"/>
</dbReference>
<dbReference type="Proteomes" id="UP000314983">
    <property type="component" value="Chromosome 8"/>
</dbReference>
<dbReference type="Gene3D" id="1.10.10.60">
    <property type="entry name" value="Homeodomain-like"/>
    <property type="match status" value="1"/>
</dbReference>
<protein>
    <recommendedName>
        <fullName evidence="13">Homeobox domain-containing protein</fullName>
    </recommendedName>
</protein>
<dbReference type="GO" id="GO:0000978">
    <property type="term" value="F:RNA polymerase II cis-regulatory region sequence-specific DNA binding"/>
    <property type="evidence" value="ECO:0007669"/>
    <property type="project" value="TreeGrafter"/>
</dbReference>
<dbReference type="AlphaFoldDB" id="A0A4W4DTI2"/>
<dbReference type="SUPFAM" id="SSF46689">
    <property type="entry name" value="Homeodomain-like"/>
    <property type="match status" value="1"/>
</dbReference>
<evidence type="ECO:0000256" key="5">
    <source>
        <dbReference type="ARBA" id="ARBA00023015"/>
    </source>
</evidence>
<reference evidence="14" key="4">
    <citation type="submission" date="2025-08" db="UniProtKB">
        <authorList>
            <consortium name="Ensembl"/>
        </authorList>
    </citation>
    <scope>IDENTIFICATION</scope>
</reference>
<comment type="similarity">
    <text evidence="3">Belongs to the Abd-B homeobox family.</text>
</comment>
<name>A0A4W4DTI2_ELEEL</name>
<reference evidence="15" key="2">
    <citation type="journal article" date="2017" name="Sci. Adv.">
        <title>A tail of two voltages: Proteomic comparison of the three electric organs of the electric eel.</title>
        <authorList>
            <person name="Traeger L.L."/>
            <person name="Sabat G."/>
            <person name="Barrett-Wilt G.A."/>
            <person name="Wells G.B."/>
            <person name="Sussman M.R."/>
        </authorList>
    </citation>
    <scope>NUCLEOTIDE SEQUENCE [LARGE SCALE GENOMIC DNA]</scope>
</reference>
<dbReference type="Pfam" id="PF00046">
    <property type="entry name" value="Homeodomain"/>
    <property type="match status" value="1"/>
</dbReference>
<evidence type="ECO:0000313" key="15">
    <source>
        <dbReference type="Proteomes" id="UP000314983"/>
    </source>
</evidence>
<dbReference type="PANTHER" id="PTHR46092">
    <property type="entry name" value="HOMEOBOX PROTEIN HOX-A11-RELATED"/>
    <property type="match status" value="1"/>
</dbReference>
<dbReference type="CTD" id="58061"/>
<dbReference type="PRINTS" id="PR00024">
    <property type="entry name" value="HOMEOBOX"/>
</dbReference>
<dbReference type="Ensembl" id="ENSEEET00000002647.2">
    <property type="protein sequence ID" value="ENSEEEP00000002605.2"/>
    <property type="gene ID" value="ENSEEEG00000001503.2"/>
</dbReference>
<dbReference type="InterPro" id="IPR009057">
    <property type="entry name" value="Homeodomain-like_sf"/>
</dbReference>
<dbReference type="SMART" id="SM00389">
    <property type="entry name" value="HOX"/>
    <property type="match status" value="1"/>
</dbReference>
<evidence type="ECO:0000256" key="9">
    <source>
        <dbReference type="ARBA" id="ARBA00023242"/>
    </source>
</evidence>
<dbReference type="InterPro" id="IPR020479">
    <property type="entry name" value="HD_metazoa"/>
</dbReference>
<evidence type="ECO:0000256" key="1">
    <source>
        <dbReference type="ARBA" id="ARBA00003263"/>
    </source>
</evidence>
<dbReference type="Pfam" id="PF12045">
    <property type="entry name" value="DUF3528"/>
    <property type="match status" value="1"/>
</dbReference>
<dbReference type="RefSeq" id="XP_026870755.2">
    <property type="nucleotide sequence ID" value="XM_027014954.2"/>
</dbReference>
<dbReference type="PROSITE" id="PS50071">
    <property type="entry name" value="HOMEOBOX_2"/>
    <property type="match status" value="1"/>
</dbReference>
<keyword evidence="15" id="KW-1185">Reference proteome</keyword>
<evidence type="ECO:0000256" key="10">
    <source>
        <dbReference type="PROSITE-ProRule" id="PRU00108"/>
    </source>
</evidence>